<dbReference type="CDD" id="cd00082">
    <property type="entry name" value="HisKA"/>
    <property type="match status" value="1"/>
</dbReference>
<dbReference type="PANTHER" id="PTHR43547:SF2">
    <property type="entry name" value="HYBRID SIGNAL TRANSDUCTION HISTIDINE KINASE C"/>
    <property type="match status" value="1"/>
</dbReference>
<dbReference type="RefSeq" id="WP_346239781.1">
    <property type="nucleotide sequence ID" value="NZ_JAZHYP010000001.1"/>
</dbReference>
<dbReference type="Gene3D" id="1.10.287.130">
    <property type="match status" value="1"/>
</dbReference>
<evidence type="ECO:0000313" key="12">
    <source>
        <dbReference type="Proteomes" id="UP001416393"/>
    </source>
</evidence>
<evidence type="ECO:0000259" key="9">
    <source>
        <dbReference type="PROSITE" id="PS50109"/>
    </source>
</evidence>
<dbReference type="Pfam" id="PF07494">
    <property type="entry name" value="Reg_prop"/>
    <property type="match status" value="4"/>
</dbReference>
<evidence type="ECO:0000259" key="8">
    <source>
        <dbReference type="PROSITE" id="PS01124"/>
    </source>
</evidence>
<dbReference type="InterPro" id="IPR013783">
    <property type="entry name" value="Ig-like_fold"/>
</dbReference>
<dbReference type="CDD" id="cd17574">
    <property type="entry name" value="REC_OmpR"/>
    <property type="match status" value="1"/>
</dbReference>
<organism evidence="11 12">
    <name type="scientific">Mariniflexile soesokkakense</name>
    <dbReference type="NCBI Taxonomy" id="1343160"/>
    <lineage>
        <taxon>Bacteria</taxon>
        <taxon>Pseudomonadati</taxon>
        <taxon>Bacteroidota</taxon>
        <taxon>Flavobacteriia</taxon>
        <taxon>Flavobacteriales</taxon>
        <taxon>Flavobacteriaceae</taxon>
        <taxon>Mariniflexile</taxon>
    </lineage>
</organism>
<evidence type="ECO:0000259" key="10">
    <source>
        <dbReference type="PROSITE" id="PS50110"/>
    </source>
</evidence>
<dbReference type="PANTHER" id="PTHR43547">
    <property type="entry name" value="TWO-COMPONENT HISTIDINE KINASE"/>
    <property type="match status" value="1"/>
</dbReference>
<dbReference type="InterPro" id="IPR011006">
    <property type="entry name" value="CheY-like_superfamily"/>
</dbReference>
<dbReference type="EMBL" id="JAZHYP010000001">
    <property type="protein sequence ID" value="MEN3322238.1"/>
    <property type="molecule type" value="Genomic_DNA"/>
</dbReference>
<dbReference type="Gene3D" id="3.30.565.10">
    <property type="entry name" value="Histidine kinase-like ATPase, C-terminal domain"/>
    <property type="match status" value="1"/>
</dbReference>
<keyword evidence="5" id="KW-0238">DNA-binding</keyword>
<evidence type="ECO:0000256" key="2">
    <source>
        <dbReference type="ARBA" id="ARBA00012438"/>
    </source>
</evidence>
<dbReference type="Proteomes" id="UP001416393">
    <property type="component" value="Unassembled WGS sequence"/>
</dbReference>
<dbReference type="PRINTS" id="PR00344">
    <property type="entry name" value="BCTRLSENSOR"/>
</dbReference>
<comment type="catalytic activity">
    <reaction evidence="1">
        <text>ATP + protein L-histidine = ADP + protein N-phospho-L-histidine.</text>
        <dbReference type="EC" id="2.7.13.3"/>
    </reaction>
</comment>
<dbReference type="Pfam" id="PF02518">
    <property type="entry name" value="HATPase_c"/>
    <property type="match status" value="1"/>
</dbReference>
<dbReference type="InterPro" id="IPR036890">
    <property type="entry name" value="HATPase_C_sf"/>
</dbReference>
<feature type="domain" description="Response regulatory" evidence="10">
    <location>
        <begin position="1107"/>
        <end position="1222"/>
    </location>
</feature>
<name>A0ABV0A5P8_9FLAO</name>
<dbReference type="SMART" id="SM00342">
    <property type="entry name" value="HTH_ARAC"/>
    <property type="match status" value="1"/>
</dbReference>
<evidence type="ECO:0000256" key="3">
    <source>
        <dbReference type="ARBA" id="ARBA00022553"/>
    </source>
</evidence>
<dbReference type="SMART" id="SM00448">
    <property type="entry name" value="REC"/>
    <property type="match status" value="1"/>
</dbReference>
<dbReference type="EC" id="2.7.13.3" evidence="2"/>
<evidence type="ECO:0000256" key="5">
    <source>
        <dbReference type="ARBA" id="ARBA00023125"/>
    </source>
</evidence>
<dbReference type="InterPro" id="IPR015943">
    <property type="entry name" value="WD40/YVTN_repeat-like_dom_sf"/>
</dbReference>
<evidence type="ECO:0000313" key="11">
    <source>
        <dbReference type="EMBL" id="MEN3322238.1"/>
    </source>
</evidence>
<dbReference type="Gene3D" id="1.10.10.60">
    <property type="entry name" value="Homeodomain-like"/>
    <property type="match status" value="2"/>
</dbReference>
<dbReference type="PROSITE" id="PS00041">
    <property type="entry name" value="HTH_ARAC_FAMILY_1"/>
    <property type="match status" value="1"/>
</dbReference>
<proteinExistence type="predicted"/>
<dbReference type="InterPro" id="IPR004358">
    <property type="entry name" value="Sig_transdc_His_kin-like_C"/>
</dbReference>
<dbReference type="Pfam" id="PF12833">
    <property type="entry name" value="HTH_18"/>
    <property type="match status" value="1"/>
</dbReference>
<dbReference type="InterPro" id="IPR003594">
    <property type="entry name" value="HATPase_dom"/>
</dbReference>
<keyword evidence="12" id="KW-1185">Reference proteome</keyword>
<dbReference type="SUPFAM" id="SSF63829">
    <property type="entry name" value="Calcium-dependent phosphotriesterase"/>
    <property type="match status" value="2"/>
</dbReference>
<dbReference type="InterPro" id="IPR018062">
    <property type="entry name" value="HTH_AraC-typ_CS"/>
</dbReference>
<dbReference type="SUPFAM" id="SSF46689">
    <property type="entry name" value="Homeodomain-like"/>
    <property type="match status" value="1"/>
</dbReference>
<comment type="caution">
    <text evidence="11">The sequence shown here is derived from an EMBL/GenBank/DDBJ whole genome shotgun (WGS) entry which is preliminary data.</text>
</comment>
<feature type="domain" description="HTH araC/xylS-type" evidence="8">
    <location>
        <begin position="1254"/>
        <end position="1353"/>
    </location>
</feature>
<reference evidence="11 12" key="1">
    <citation type="submission" date="2024-01" db="EMBL/GenBank/DDBJ databases">
        <title>Mariniflexile litorale sp. nov., isolated from the shallow sediments of the Sea of Japan.</title>
        <authorList>
            <person name="Romanenko L."/>
            <person name="Bystritskaya E."/>
            <person name="Isaeva M."/>
        </authorList>
    </citation>
    <scope>NUCLEOTIDE SEQUENCE [LARGE SCALE GENOMIC DNA]</scope>
    <source>
        <strain evidence="11 12">KCTC 32427</strain>
    </source>
</reference>
<protein>
    <recommendedName>
        <fullName evidence="2">histidine kinase</fullName>
        <ecNumber evidence="2">2.7.13.3</ecNumber>
    </recommendedName>
</protein>
<dbReference type="PROSITE" id="PS50110">
    <property type="entry name" value="RESPONSE_REGULATORY"/>
    <property type="match status" value="1"/>
</dbReference>
<dbReference type="Gene3D" id="2.60.40.10">
    <property type="entry name" value="Immunoglobulins"/>
    <property type="match status" value="1"/>
</dbReference>
<feature type="modified residue" description="4-aspartylphosphate" evidence="7">
    <location>
        <position position="1155"/>
    </location>
</feature>
<dbReference type="InterPro" id="IPR001789">
    <property type="entry name" value="Sig_transdc_resp-reg_receiver"/>
</dbReference>
<dbReference type="InterPro" id="IPR011110">
    <property type="entry name" value="Reg_prop"/>
</dbReference>
<dbReference type="SMART" id="SM00388">
    <property type="entry name" value="HisKA"/>
    <property type="match status" value="1"/>
</dbReference>
<dbReference type="Pfam" id="PF00512">
    <property type="entry name" value="HisKA"/>
    <property type="match status" value="1"/>
</dbReference>
<dbReference type="InterPro" id="IPR003661">
    <property type="entry name" value="HisK_dim/P_dom"/>
</dbReference>
<dbReference type="InterPro" id="IPR005467">
    <property type="entry name" value="His_kinase_dom"/>
</dbReference>
<dbReference type="SMART" id="SM00387">
    <property type="entry name" value="HATPase_c"/>
    <property type="match status" value="1"/>
</dbReference>
<evidence type="ECO:0000256" key="4">
    <source>
        <dbReference type="ARBA" id="ARBA00023015"/>
    </source>
</evidence>
<feature type="domain" description="Histidine kinase" evidence="9">
    <location>
        <begin position="835"/>
        <end position="1053"/>
    </location>
</feature>
<dbReference type="SUPFAM" id="SSF47384">
    <property type="entry name" value="Homodimeric domain of signal transducing histidine kinase"/>
    <property type="match status" value="1"/>
</dbReference>
<dbReference type="Gene3D" id="2.130.10.10">
    <property type="entry name" value="YVTN repeat-like/Quinoprotein amine dehydrogenase"/>
    <property type="match status" value="2"/>
</dbReference>
<dbReference type="InterPro" id="IPR009057">
    <property type="entry name" value="Homeodomain-like_sf"/>
</dbReference>
<keyword evidence="6" id="KW-0804">Transcription</keyword>
<accession>A0ABV0A5P8</accession>
<dbReference type="InterPro" id="IPR018060">
    <property type="entry name" value="HTH_AraC"/>
</dbReference>
<dbReference type="SUPFAM" id="SSF55874">
    <property type="entry name" value="ATPase domain of HSP90 chaperone/DNA topoisomerase II/histidine kinase"/>
    <property type="match status" value="1"/>
</dbReference>
<keyword evidence="3 7" id="KW-0597">Phosphoprotein</keyword>
<evidence type="ECO:0000256" key="7">
    <source>
        <dbReference type="PROSITE-ProRule" id="PRU00169"/>
    </source>
</evidence>
<dbReference type="PROSITE" id="PS50109">
    <property type="entry name" value="HIS_KIN"/>
    <property type="match status" value="1"/>
</dbReference>
<gene>
    <name evidence="11" type="ORF">VP395_00735</name>
</gene>
<dbReference type="SUPFAM" id="SSF52172">
    <property type="entry name" value="CheY-like"/>
    <property type="match status" value="1"/>
</dbReference>
<dbReference type="PROSITE" id="PS01124">
    <property type="entry name" value="HTH_ARAC_FAMILY_2"/>
    <property type="match status" value="1"/>
</dbReference>
<dbReference type="Pfam" id="PF00072">
    <property type="entry name" value="Response_reg"/>
    <property type="match status" value="1"/>
</dbReference>
<dbReference type="InterPro" id="IPR011123">
    <property type="entry name" value="Y_Y_Y"/>
</dbReference>
<sequence>MNYFKIKKNYLIFLITISVNFVVEGQVFEQANAIRFKKYDGNNGIPGETIKTIYQDQSELMWLGVEYKGLVSFDGKSFKQYEFNQENENSISSNIINSICEDREGNLWIGTIDGLNKRKKTLNNHIQSDFLRFYSEENPTSIPSNYICQIFKNKNADLLIGTGQGLCLLESNNQFKQISLTNSKDPAVRCIYQLKSGQYFIGTDKGLFKLSEAYQKIGYWAVDDAQGRVTSIDEDVDGNLWIGTRSGLFLFNKEQLHEINEVLNENYHFDGMGIHNVLRDKWGRMWVGSYSRGLYIFYKNGESYEFISNKALYENGFHAYQIRGISQDSQGLIWVATKDEGFYIYDHRMETFGLLNTTSSPLKLSNSSILAVFESSDNNLYVGTRQGGINIVDAQRKHIAHYTHNPDSVHSIGDNRVEGFAEQRSGEIWLATVKGLSKFSPVSKVFKNYNFKPTHSIVIDKKNQLWLGTSKGLFVFDPLKEFFSCPFIHVPALEDNIRSLFIDNDQNLWIGTNNSGLLQYSPEKGILKHYYAEHTDERYRLPSNAIRAIQQDHEGNIWIGTLLNGMIKLEKGYNEQSYSFSEHVFDGTGVFSIIEGKSGVFWLSTNKGIHEFDSQLETTRDFGTQYGLQGEVFNNTAFLKSNNGYIYFGGNKGLNFFKPERISKILFTPTTSIKAITVSSPGKDDFFQESLGVFQFKYGSYISFDFFLNDYSNPQNNKFKYRLEGITKGWIDLVNNNNISFASLKPGDYKLDVIGANSDGIWSKNQQTVTFKILDPWWLSKIAKALYVIFIVFAIYQIIRFIAFRDRKKHELEIIKLEKSQAEKIIEEKLRFFTDISHELRTPLTIILPSAEKLVKIKKDNIVEVKKHGVSILRNVKALMGLVEDLLEFRKIENGSIILTTKPLQVIDFCYNTFSEFSYLAESKKIGYHFNTNLSEFNAMIDPNILNKVLSNLLSNAIKYTQNHGHIELVITGTTTMDKLLILVKDTGVGVSTEDLPNIFDRFYRAKSEITSRGTGIGLALTKSLVEIHGGIIYVHSEEGKGSVFTVEIPLDYVEGVQVLPISNVDVSSHEVEESKKNEISHEEETAQILFEQSEESISIKNKNNQEILVVEDDLEIQNLLKELFSDYRVIVANNGKEGLELANQKSQPSLIISDVMMPVMDGLTFCREIKGNFQTSHIPVLMLTAKTTTSDQMKGINVGADDYVLKPFYSDILVAKVENLLKRQMRLRKYFEKSISIQPSDPPTYNREKELLIKCKEIIEVNISNQEFSVEKLAEELGLSRVHLFRKLKYLVNQSPNELMYSIRLKRSIDLIKTNNYTISEVAYMTGFSSPSSFSTTFKKYYKKSPKAYVDDLVSETSS</sequence>
<evidence type="ECO:0000256" key="6">
    <source>
        <dbReference type="ARBA" id="ARBA00023163"/>
    </source>
</evidence>
<dbReference type="Gene3D" id="3.40.50.2300">
    <property type="match status" value="1"/>
</dbReference>
<dbReference type="InterPro" id="IPR036097">
    <property type="entry name" value="HisK_dim/P_sf"/>
</dbReference>
<evidence type="ECO:0000256" key="1">
    <source>
        <dbReference type="ARBA" id="ARBA00000085"/>
    </source>
</evidence>
<dbReference type="Pfam" id="PF07495">
    <property type="entry name" value="Y_Y_Y"/>
    <property type="match status" value="1"/>
</dbReference>
<keyword evidence="4" id="KW-0805">Transcription regulation</keyword>